<feature type="region of interest" description="Disordered" evidence="1">
    <location>
        <begin position="50"/>
        <end position="166"/>
    </location>
</feature>
<proteinExistence type="predicted"/>
<dbReference type="AlphaFoldDB" id="A0A1Y1I691"/>
<feature type="compositionally biased region" description="Basic and acidic residues" evidence="1">
    <location>
        <begin position="143"/>
        <end position="153"/>
    </location>
</feature>
<evidence type="ECO:0000313" key="3">
    <source>
        <dbReference type="Proteomes" id="UP000054558"/>
    </source>
</evidence>
<name>A0A1Y1I691_KLENI</name>
<dbReference type="EMBL" id="DF237240">
    <property type="protein sequence ID" value="GAQ86470.1"/>
    <property type="molecule type" value="Genomic_DNA"/>
</dbReference>
<reference evidence="2 3" key="1">
    <citation type="journal article" date="2014" name="Nat. Commun.">
        <title>Klebsormidium flaccidum genome reveals primary factors for plant terrestrial adaptation.</title>
        <authorList>
            <person name="Hori K."/>
            <person name="Maruyama F."/>
            <person name="Fujisawa T."/>
            <person name="Togashi T."/>
            <person name="Yamamoto N."/>
            <person name="Seo M."/>
            <person name="Sato S."/>
            <person name="Yamada T."/>
            <person name="Mori H."/>
            <person name="Tajima N."/>
            <person name="Moriyama T."/>
            <person name="Ikeuchi M."/>
            <person name="Watanabe M."/>
            <person name="Wada H."/>
            <person name="Kobayashi K."/>
            <person name="Saito M."/>
            <person name="Masuda T."/>
            <person name="Sasaki-Sekimoto Y."/>
            <person name="Mashiguchi K."/>
            <person name="Awai K."/>
            <person name="Shimojima M."/>
            <person name="Masuda S."/>
            <person name="Iwai M."/>
            <person name="Nobusawa T."/>
            <person name="Narise T."/>
            <person name="Kondo S."/>
            <person name="Saito H."/>
            <person name="Sato R."/>
            <person name="Murakawa M."/>
            <person name="Ihara Y."/>
            <person name="Oshima-Yamada Y."/>
            <person name="Ohtaka K."/>
            <person name="Satoh M."/>
            <person name="Sonobe K."/>
            <person name="Ishii M."/>
            <person name="Ohtani R."/>
            <person name="Kanamori-Sato M."/>
            <person name="Honoki R."/>
            <person name="Miyazaki D."/>
            <person name="Mochizuki H."/>
            <person name="Umetsu J."/>
            <person name="Higashi K."/>
            <person name="Shibata D."/>
            <person name="Kamiya Y."/>
            <person name="Sato N."/>
            <person name="Nakamura Y."/>
            <person name="Tabata S."/>
            <person name="Ida S."/>
            <person name="Kurokawa K."/>
            <person name="Ohta H."/>
        </authorList>
    </citation>
    <scope>NUCLEOTIDE SEQUENCE [LARGE SCALE GENOMIC DNA]</scope>
    <source>
        <strain evidence="2 3">NIES-2285</strain>
    </source>
</reference>
<gene>
    <name evidence="2" type="ORF">KFL_002910080</name>
</gene>
<sequence length="251" mass="26681">MNGCGHSKASGKALGARTRRSLTSSTRIRVLMSQARRLRLGWQSIDSFYQSPQDVTAPPPTRRGTHYYRPRSAPTITKSRRRAGTRKVTGGDGDDDPGYDEQLPGGGDGGVFWSGGSGGSFGGSGGSGGRSGGKWGGGNWGGRGDRGGGKAGDESWGPGDGDESIDWSRLAGQWQTGGRMKQRSLDALCSLYYRSLCWISLTRCIHHVLRSQFCIFDGVAEGMNVGARPVLAHCSSVFESRLGNCRMVAAS</sequence>
<evidence type="ECO:0000313" key="2">
    <source>
        <dbReference type="EMBL" id="GAQ86470.1"/>
    </source>
</evidence>
<protein>
    <submittedName>
        <fullName evidence="2">Uncharacterized protein</fullName>
    </submittedName>
</protein>
<organism evidence="2 3">
    <name type="scientific">Klebsormidium nitens</name>
    <name type="common">Green alga</name>
    <name type="synonym">Ulothrix nitens</name>
    <dbReference type="NCBI Taxonomy" id="105231"/>
    <lineage>
        <taxon>Eukaryota</taxon>
        <taxon>Viridiplantae</taxon>
        <taxon>Streptophyta</taxon>
        <taxon>Klebsormidiophyceae</taxon>
        <taxon>Klebsormidiales</taxon>
        <taxon>Klebsormidiaceae</taxon>
        <taxon>Klebsormidium</taxon>
    </lineage>
</organism>
<feature type="region of interest" description="Disordered" evidence="1">
    <location>
        <begin position="1"/>
        <end position="23"/>
    </location>
</feature>
<evidence type="ECO:0000256" key="1">
    <source>
        <dbReference type="SAM" id="MobiDB-lite"/>
    </source>
</evidence>
<accession>A0A1Y1I691</accession>
<feature type="compositionally biased region" description="Gly residues" evidence="1">
    <location>
        <begin position="104"/>
        <end position="142"/>
    </location>
</feature>
<keyword evidence="3" id="KW-1185">Reference proteome</keyword>
<dbReference type="Proteomes" id="UP000054558">
    <property type="component" value="Unassembled WGS sequence"/>
</dbReference>